<evidence type="ECO:0000313" key="1">
    <source>
        <dbReference type="EMBL" id="RDB72044.1"/>
    </source>
</evidence>
<reference evidence="1 2" key="1">
    <citation type="journal article" date="2018" name="Elife">
        <title>Discovery and characterization of a prevalent human gut bacterial enzyme sufficient for the inactivation of a family of plant toxins.</title>
        <authorList>
            <person name="Koppel N."/>
            <person name="Bisanz J.E."/>
            <person name="Pandelia M.E."/>
            <person name="Turnbaugh P.J."/>
            <person name="Balskus E.P."/>
        </authorList>
    </citation>
    <scope>NUCLEOTIDE SEQUENCE [LARGE SCALE GENOMIC DNA]</scope>
    <source>
        <strain evidence="1 2">W1 BHI 6</strain>
    </source>
</reference>
<proteinExistence type="predicted"/>
<dbReference type="AlphaFoldDB" id="A0A369MJ29"/>
<evidence type="ECO:0000313" key="2">
    <source>
        <dbReference type="Proteomes" id="UP000253970"/>
    </source>
</evidence>
<dbReference type="Proteomes" id="UP000253970">
    <property type="component" value="Unassembled WGS sequence"/>
</dbReference>
<organism evidence="1 2">
    <name type="scientific">Eggerthella lenta</name>
    <name type="common">Eubacterium lentum</name>
    <dbReference type="NCBI Taxonomy" id="84112"/>
    <lineage>
        <taxon>Bacteria</taxon>
        <taxon>Bacillati</taxon>
        <taxon>Actinomycetota</taxon>
        <taxon>Coriobacteriia</taxon>
        <taxon>Eggerthellales</taxon>
        <taxon>Eggerthellaceae</taxon>
        <taxon>Eggerthella</taxon>
    </lineage>
</organism>
<name>A0A369MJ29_EGGLN</name>
<dbReference type="EMBL" id="PPTU01000005">
    <property type="protein sequence ID" value="RDB72044.1"/>
    <property type="molecule type" value="Genomic_DNA"/>
</dbReference>
<protein>
    <submittedName>
        <fullName evidence="1">Uncharacterized protein</fullName>
    </submittedName>
</protein>
<accession>A0A369MJ29</accession>
<comment type="caution">
    <text evidence="1">The sequence shown here is derived from an EMBL/GenBank/DDBJ whole genome shotgun (WGS) entry which is preliminary data.</text>
</comment>
<sequence>MEELDSAVVPYGSPEAERLYMLTEECNVTRCKVDASSPEEAAIAAGDAEWCPGWCAAFVAEMERCRPAGVA</sequence>
<gene>
    <name evidence="1" type="ORF">C1875_04965</name>
</gene>